<dbReference type="GO" id="GO:0008664">
    <property type="term" value="F:RNA 2',3'-cyclic 3'-phosphodiesterase activity"/>
    <property type="evidence" value="ECO:0007669"/>
    <property type="project" value="UniProtKB-EC"/>
</dbReference>
<feature type="active site" description="Proton donor" evidence="2">
    <location>
        <position position="36"/>
    </location>
</feature>
<feature type="active site" description="Proton acceptor" evidence="2">
    <location>
        <position position="119"/>
    </location>
</feature>
<dbReference type="OrthoDB" id="9793819at2"/>
<feature type="short sequence motif" description="HXTX 2" evidence="2">
    <location>
        <begin position="119"/>
        <end position="122"/>
    </location>
</feature>
<keyword evidence="4" id="KW-1185">Reference proteome</keyword>
<feature type="short sequence motif" description="HXTX 1" evidence="2">
    <location>
        <begin position="36"/>
        <end position="39"/>
    </location>
</feature>
<dbReference type="GO" id="GO:0004113">
    <property type="term" value="F:2',3'-cyclic-nucleotide 3'-phosphodiesterase activity"/>
    <property type="evidence" value="ECO:0007669"/>
    <property type="project" value="InterPro"/>
</dbReference>
<evidence type="ECO:0000256" key="1">
    <source>
        <dbReference type="ARBA" id="ARBA00022801"/>
    </source>
</evidence>
<dbReference type="AlphaFoldDB" id="A0A4U7NAK8"/>
<dbReference type="PANTHER" id="PTHR35561">
    <property type="entry name" value="RNA 2',3'-CYCLIC PHOSPHODIESTERASE"/>
    <property type="match status" value="1"/>
</dbReference>
<dbReference type="EMBL" id="SULI01000001">
    <property type="protein sequence ID" value="TKZ22566.1"/>
    <property type="molecule type" value="Genomic_DNA"/>
</dbReference>
<name>A0A4U7NAK8_9RHOB</name>
<comment type="function">
    <text evidence="2">Hydrolyzes RNA 2',3'-cyclic phosphodiester to an RNA 2'-phosphomonoester.</text>
</comment>
<dbReference type="PANTHER" id="PTHR35561:SF1">
    <property type="entry name" value="RNA 2',3'-CYCLIC PHOSPHODIESTERASE"/>
    <property type="match status" value="1"/>
</dbReference>
<sequence length="191" mass="20636">MRAFLALEVPDHVAGVLDGIQSELRIGREVPSENFHITLAFLGEQPESDVRALHDILTEGALPAAQIAFNELSCMGGAVPRVLCADVHATDALRTLATSVRRSVSLAGFDVPRRRFRPHVTLKRFGRHISPEQIQQIAGFLQQVGGYPLPSFEPQRLVLFESTLHPDGAQYDALAAYPLGAAGDGACETAT</sequence>
<evidence type="ECO:0000256" key="2">
    <source>
        <dbReference type="HAMAP-Rule" id="MF_01940"/>
    </source>
</evidence>
<gene>
    <name evidence="3" type="primary">thpR</name>
    <name evidence="3" type="ORF">FAP39_01450</name>
</gene>
<reference evidence="3 4" key="1">
    <citation type="submission" date="2019-04" db="EMBL/GenBank/DDBJ databases">
        <title>Genome sequence of Pelagicola litoralis CL-ES2.</title>
        <authorList>
            <person name="Cao J."/>
        </authorList>
    </citation>
    <scope>NUCLEOTIDE SEQUENCE [LARGE SCALE GENOMIC DNA]</scope>
    <source>
        <strain evidence="3 4">CL-ES2</strain>
    </source>
</reference>
<dbReference type="InterPro" id="IPR009097">
    <property type="entry name" value="Cyclic_Pdiesterase"/>
</dbReference>
<dbReference type="EC" id="3.1.4.58" evidence="2"/>
<comment type="similarity">
    <text evidence="2">Belongs to the 2H phosphoesterase superfamily. ThpR family.</text>
</comment>
<accession>A0A4U7NAK8</accession>
<organism evidence="3 4">
    <name type="scientific">Shimia litoralis</name>
    <dbReference type="NCBI Taxonomy" id="420403"/>
    <lineage>
        <taxon>Bacteria</taxon>
        <taxon>Pseudomonadati</taxon>
        <taxon>Pseudomonadota</taxon>
        <taxon>Alphaproteobacteria</taxon>
        <taxon>Rhodobacterales</taxon>
        <taxon>Roseobacteraceae</taxon>
    </lineage>
</organism>
<proteinExistence type="inferred from homology"/>
<keyword evidence="1 2" id="KW-0378">Hydrolase</keyword>
<comment type="catalytic activity">
    <reaction evidence="2">
        <text>a 3'-end 2',3'-cyclophospho-ribonucleotide-RNA + H2O = a 3'-end 2'-phospho-ribonucleotide-RNA + H(+)</text>
        <dbReference type="Rhea" id="RHEA:11828"/>
        <dbReference type="Rhea" id="RHEA-COMP:10464"/>
        <dbReference type="Rhea" id="RHEA-COMP:17353"/>
        <dbReference type="ChEBI" id="CHEBI:15377"/>
        <dbReference type="ChEBI" id="CHEBI:15378"/>
        <dbReference type="ChEBI" id="CHEBI:83064"/>
        <dbReference type="ChEBI" id="CHEBI:173113"/>
        <dbReference type="EC" id="3.1.4.58"/>
    </reaction>
</comment>
<dbReference type="Gene3D" id="3.90.1140.10">
    <property type="entry name" value="Cyclic phosphodiesterase"/>
    <property type="match status" value="1"/>
</dbReference>
<dbReference type="NCBIfam" id="TIGR02258">
    <property type="entry name" value="2_5_ligase"/>
    <property type="match status" value="1"/>
</dbReference>
<dbReference type="Pfam" id="PF13563">
    <property type="entry name" value="2_5_RNA_ligase2"/>
    <property type="match status" value="1"/>
</dbReference>
<comment type="caution">
    <text evidence="3">The sequence shown here is derived from an EMBL/GenBank/DDBJ whole genome shotgun (WGS) entry which is preliminary data.</text>
</comment>
<dbReference type="SUPFAM" id="SSF55144">
    <property type="entry name" value="LigT-like"/>
    <property type="match status" value="1"/>
</dbReference>
<evidence type="ECO:0000313" key="3">
    <source>
        <dbReference type="EMBL" id="TKZ22566.1"/>
    </source>
</evidence>
<dbReference type="Proteomes" id="UP000306575">
    <property type="component" value="Unassembled WGS sequence"/>
</dbReference>
<dbReference type="RefSeq" id="WP_138014582.1">
    <property type="nucleotide sequence ID" value="NZ_SULI01000001.1"/>
</dbReference>
<evidence type="ECO:0000313" key="4">
    <source>
        <dbReference type="Proteomes" id="UP000306575"/>
    </source>
</evidence>
<dbReference type="HAMAP" id="MF_01940">
    <property type="entry name" value="RNA_CPDase"/>
    <property type="match status" value="1"/>
</dbReference>
<dbReference type="InterPro" id="IPR004175">
    <property type="entry name" value="RNA_CPDase"/>
</dbReference>
<protein>
    <recommendedName>
        <fullName evidence="2">RNA 2',3'-cyclic phosphodiesterase</fullName>
        <shortName evidence="2">RNA 2',3'-CPDase</shortName>
        <ecNumber evidence="2">3.1.4.58</ecNumber>
    </recommendedName>
</protein>